<name>A0ACB8EK48_9SAUR</name>
<protein>
    <submittedName>
        <fullName evidence="1">Uncharacterized protein</fullName>
    </submittedName>
</protein>
<dbReference type="Proteomes" id="UP000827872">
    <property type="component" value="Linkage Group LG03"/>
</dbReference>
<sequence>MENTGKRATWKLQCHYVAPAAATSVEKLCKLGSIWKILGSLGSAPDSTDSSVVASNWIYLNPQCLAILKETFCYDISISTLKDRALLSCNIGLPSHLVQRCRQWPAYTNYTSLIVKKLAEEDKFRTAKWLPVPQMSSEKQQSPESCEDVILQKKHSDGSQEAEATEPSSAFSHMGTTLKDLPVCPSALVMQTSSLPLGPTATSNLVIFSRRAPFRVLPMKLPDITPSSKTKPYHYKDNTMCISMLRSTLKSLSK</sequence>
<comment type="caution">
    <text evidence="1">The sequence shown here is derived from an EMBL/GenBank/DDBJ whole genome shotgun (WGS) entry which is preliminary data.</text>
</comment>
<accession>A0ACB8EK48</accession>
<gene>
    <name evidence="1" type="ORF">K3G42_027659</name>
</gene>
<evidence type="ECO:0000313" key="1">
    <source>
        <dbReference type="EMBL" id="KAH7992872.1"/>
    </source>
</evidence>
<dbReference type="EMBL" id="CM037616">
    <property type="protein sequence ID" value="KAH7992872.1"/>
    <property type="molecule type" value="Genomic_DNA"/>
</dbReference>
<keyword evidence="2" id="KW-1185">Reference proteome</keyword>
<organism evidence="1 2">
    <name type="scientific">Sphaerodactylus townsendi</name>
    <dbReference type="NCBI Taxonomy" id="933632"/>
    <lineage>
        <taxon>Eukaryota</taxon>
        <taxon>Metazoa</taxon>
        <taxon>Chordata</taxon>
        <taxon>Craniata</taxon>
        <taxon>Vertebrata</taxon>
        <taxon>Euteleostomi</taxon>
        <taxon>Lepidosauria</taxon>
        <taxon>Squamata</taxon>
        <taxon>Bifurcata</taxon>
        <taxon>Gekkota</taxon>
        <taxon>Sphaerodactylidae</taxon>
        <taxon>Sphaerodactylus</taxon>
    </lineage>
</organism>
<evidence type="ECO:0000313" key="2">
    <source>
        <dbReference type="Proteomes" id="UP000827872"/>
    </source>
</evidence>
<proteinExistence type="predicted"/>
<reference evidence="1" key="1">
    <citation type="submission" date="2021-08" db="EMBL/GenBank/DDBJ databases">
        <title>The first chromosome-level gecko genome reveals the dynamic sex chromosomes of Neotropical dwarf geckos (Sphaerodactylidae: Sphaerodactylus).</title>
        <authorList>
            <person name="Pinto B.J."/>
            <person name="Keating S.E."/>
            <person name="Gamble T."/>
        </authorList>
    </citation>
    <scope>NUCLEOTIDE SEQUENCE</scope>
    <source>
        <strain evidence="1">TG3544</strain>
    </source>
</reference>